<dbReference type="EMBL" id="LR902442">
    <property type="protein sequence ID" value="CAD7250558.1"/>
    <property type="molecule type" value="Genomic_DNA"/>
</dbReference>
<sequence length="121" mass="13325">MMPTLATEAATPRPVPGAPAVADEPVVPVARRAVHPQETSIIEDYIKIPDQITDALQLHLEGVLVEEMKKIQREKELTDQTDKQRQTDSSLISKLQELQTPTSEADAGFGLPFISVLLEKI</sequence>
<protein>
    <submittedName>
        <fullName evidence="2">Uncharacterized protein</fullName>
    </submittedName>
</protein>
<evidence type="ECO:0000256" key="1">
    <source>
        <dbReference type="SAM" id="MobiDB-lite"/>
    </source>
</evidence>
<feature type="compositionally biased region" description="Basic and acidic residues" evidence="1">
    <location>
        <begin position="72"/>
        <end position="86"/>
    </location>
</feature>
<feature type="compositionally biased region" description="Polar residues" evidence="1">
    <location>
        <begin position="87"/>
        <end position="103"/>
    </location>
</feature>
<evidence type="ECO:0000313" key="2">
    <source>
        <dbReference type="EMBL" id="CAD7250558.1"/>
    </source>
</evidence>
<proteinExistence type="predicted"/>
<name>A0A7R9FPY5_9CRUS</name>
<feature type="region of interest" description="Disordered" evidence="1">
    <location>
        <begin position="72"/>
        <end position="107"/>
    </location>
</feature>
<feature type="region of interest" description="Disordered" evidence="1">
    <location>
        <begin position="1"/>
        <end position="21"/>
    </location>
</feature>
<dbReference type="Proteomes" id="UP000677054">
    <property type="component" value="Unassembled WGS sequence"/>
</dbReference>
<accession>A0A7R9FPY5</accession>
<dbReference type="EMBL" id="CAJPEV010002925">
    <property type="protein sequence ID" value="CAG0898448.1"/>
    <property type="molecule type" value="Genomic_DNA"/>
</dbReference>
<evidence type="ECO:0000313" key="3">
    <source>
        <dbReference type="Proteomes" id="UP000677054"/>
    </source>
</evidence>
<dbReference type="AlphaFoldDB" id="A0A7R9FPY5"/>
<keyword evidence="3" id="KW-1185">Reference proteome</keyword>
<reference evidence="2" key="1">
    <citation type="submission" date="2020-11" db="EMBL/GenBank/DDBJ databases">
        <authorList>
            <person name="Tran Van P."/>
        </authorList>
    </citation>
    <scope>NUCLEOTIDE SEQUENCE</scope>
</reference>
<gene>
    <name evidence="2" type="ORF">DSTB1V02_LOCUS10331</name>
</gene>
<organism evidence="2">
    <name type="scientific">Darwinula stevensoni</name>
    <dbReference type="NCBI Taxonomy" id="69355"/>
    <lineage>
        <taxon>Eukaryota</taxon>
        <taxon>Metazoa</taxon>
        <taxon>Ecdysozoa</taxon>
        <taxon>Arthropoda</taxon>
        <taxon>Crustacea</taxon>
        <taxon>Oligostraca</taxon>
        <taxon>Ostracoda</taxon>
        <taxon>Podocopa</taxon>
        <taxon>Podocopida</taxon>
        <taxon>Darwinulocopina</taxon>
        <taxon>Darwinuloidea</taxon>
        <taxon>Darwinulidae</taxon>
        <taxon>Darwinula</taxon>
    </lineage>
</organism>